<gene>
    <name evidence="2" type="ORF">GQF63_17055</name>
</gene>
<sequence length="377" mass="43440">MECSAKNLVLGQMTYNQAEKYCVRIKSNGHTGSGVLLPGKETFYVLTSAHCLGTSIPDANQIIIEKQDDYNSDFKKITSVNVTEFNIEHDFALIEINFDCEEKLLYQYKLGRGVLGENEIRFCGYQGINLNQYRPFTGKILSVSDDIGCFKITLLGETFDQGGEDGHYLAKGLSGSGVFVYRHSSPFLIGILNSVITDKAWNDDIDCCSIKHIEQYISEYVDLSDFENLKQWNENLERERTDREIEAFKNENSDFFEKLYRKNNVLYPEKTKANSVTAKQIRKFLAMNDNIRTIENDYPILYSKFKNIVKRFVDQVEDDYSRNVNESNEAINLKMELQNQLKSEFEALLPSFTNFDLSEYQVIEWLGICTLNFSKND</sequence>
<dbReference type="EMBL" id="WSQA01000015">
    <property type="protein sequence ID" value="MVZ63735.1"/>
    <property type="molecule type" value="Genomic_DNA"/>
</dbReference>
<dbReference type="GO" id="GO:0004252">
    <property type="term" value="F:serine-type endopeptidase activity"/>
    <property type="evidence" value="ECO:0007669"/>
    <property type="project" value="InterPro"/>
</dbReference>
<protein>
    <recommendedName>
        <fullName evidence="1">Peptidase S1 domain-containing protein</fullName>
    </recommendedName>
</protein>
<evidence type="ECO:0000259" key="1">
    <source>
        <dbReference type="Pfam" id="PF00089"/>
    </source>
</evidence>
<organism evidence="2 3">
    <name type="scientific">Sphingobacterium humi</name>
    <dbReference type="NCBI Taxonomy" id="1796905"/>
    <lineage>
        <taxon>Bacteria</taxon>
        <taxon>Pseudomonadati</taxon>
        <taxon>Bacteroidota</taxon>
        <taxon>Sphingobacteriia</taxon>
        <taxon>Sphingobacteriales</taxon>
        <taxon>Sphingobacteriaceae</taxon>
        <taxon>Sphingobacterium</taxon>
    </lineage>
</organism>
<keyword evidence="3" id="KW-1185">Reference proteome</keyword>
<proteinExistence type="predicted"/>
<reference evidence="2 3" key="1">
    <citation type="submission" date="2019-12" db="EMBL/GenBank/DDBJ databases">
        <authorList>
            <person name="Dong K."/>
        </authorList>
    </citation>
    <scope>NUCLEOTIDE SEQUENCE [LARGE SCALE GENOMIC DNA]</scope>
    <source>
        <strain evidence="2 3">JCM 31225</strain>
    </source>
</reference>
<accession>A0A6N8L1X7</accession>
<dbReference type="Proteomes" id="UP000435036">
    <property type="component" value="Unassembled WGS sequence"/>
</dbReference>
<dbReference type="Pfam" id="PF00089">
    <property type="entry name" value="Trypsin"/>
    <property type="match status" value="1"/>
</dbReference>
<dbReference type="InterPro" id="IPR001254">
    <property type="entry name" value="Trypsin_dom"/>
</dbReference>
<comment type="caution">
    <text evidence="2">The sequence shown here is derived from an EMBL/GenBank/DDBJ whole genome shotgun (WGS) entry which is preliminary data.</text>
</comment>
<evidence type="ECO:0000313" key="3">
    <source>
        <dbReference type="Proteomes" id="UP000435036"/>
    </source>
</evidence>
<dbReference type="AlphaFoldDB" id="A0A6N8L1X7"/>
<evidence type="ECO:0000313" key="2">
    <source>
        <dbReference type="EMBL" id="MVZ63735.1"/>
    </source>
</evidence>
<name>A0A6N8L1X7_9SPHI</name>
<dbReference type="SUPFAM" id="SSF50494">
    <property type="entry name" value="Trypsin-like serine proteases"/>
    <property type="match status" value="1"/>
</dbReference>
<feature type="domain" description="Peptidase S1" evidence="1">
    <location>
        <begin position="11"/>
        <end position="99"/>
    </location>
</feature>
<dbReference type="InterPro" id="IPR009003">
    <property type="entry name" value="Peptidase_S1_PA"/>
</dbReference>
<dbReference type="OrthoDB" id="1267024at2"/>
<dbReference type="GO" id="GO:0006508">
    <property type="term" value="P:proteolysis"/>
    <property type="evidence" value="ECO:0007669"/>
    <property type="project" value="InterPro"/>
</dbReference>